<evidence type="ECO:0000313" key="2">
    <source>
        <dbReference type="EMBL" id="CAA9329238.1"/>
    </source>
</evidence>
<dbReference type="Pfam" id="PF20254">
    <property type="entry name" value="DMFA2_C"/>
    <property type="match status" value="1"/>
</dbReference>
<dbReference type="InterPro" id="IPR046540">
    <property type="entry name" value="DMFA2_C"/>
</dbReference>
<dbReference type="EMBL" id="CADCUH010000049">
    <property type="protein sequence ID" value="CAA9329238.1"/>
    <property type="molecule type" value="Genomic_DNA"/>
</dbReference>
<proteinExistence type="predicted"/>
<accession>A0A6J4LCT4</accession>
<organism evidence="2">
    <name type="scientific">uncultured Nocardioidaceae bacterium</name>
    <dbReference type="NCBI Taxonomy" id="253824"/>
    <lineage>
        <taxon>Bacteria</taxon>
        <taxon>Bacillati</taxon>
        <taxon>Actinomycetota</taxon>
        <taxon>Actinomycetes</taxon>
        <taxon>Propionibacteriales</taxon>
        <taxon>Nocardioidaceae</taxon>
        <taxon>environmental samples</taxon>
    </lineage>
</organism>
<name>A0A6J4LCT4_9ACTN</name>
<protein>
    <recommendedName>
        <fullName evidence="1">N,N-dimethylformamidase beta subunit-like C-terminal domain-containing protein</fullName>
    </recommendedName>
</protein>
<feature type="domain" description="N,N-dimethylformamidase beta subunit-like C-terminal" evidence="1">
    <location>
        <begin position="39"/>
        <end position="488"/>
    </location>
</feature>
<evidence type="ECO:0000259" key="1">
    <source>
        <dbReference type="Pfam" id="PF20254"/>
    </source>
</evidence>
<reference evidence="2" key="1">
    <citation type="submission" date="2020-02" db="EMBL/GenBank/DDBJ databases">
        <authorList>
            <person name="Meier V. D."/>
        </authorList>
    </citation>
    <scope>NUCLEOTIDE SEQUENCE</scope>
    <source>
        <strain evidence="2">AVDCRST_MAG36</strain>
    </source>
</reference>
<gene>
    <name evidence="2" type="ORF">AVDCRST_MAG36-832</name>
</gene>
<dbReference type="AlphaFoldDB" id="A0A6J4LCT4"/>
<sequence>MPYADRVAPVVEVYPTTSSVDAGDVVELCCSADVAVVAVEVARVGADREVVWARTEVPARVQDVPPDAASRGCGWEPTLTVPVGPEWRSGYYEVVVRGLDPGTGLLTEALTFFVVRPPADRAARRDSVLLVLATNTYAAYNDWGGHNLYTGGHRVSFDRPWAPGLLSKPEPHRRYPNVDDVPDLDHQRFRQWTSVHGLSPWCGSTGWHNWEKPFVEWAERAGYRVHVAVNGDLEHRPDVVQDHPLVVSVGHDEYWSWGMRDTVEEHLAGGGSCAFFSGNSVCWQVRFEDDGRTVVSYKADHEQDPVRGTDQAHLLTTAWAAAEVGRPENHLTGVSFSRGGYIRMGRAVPRASGGYTVWRPDHWAFEGTGLRYGDVLGADDFVAVYEVDGCELTTSGDGLPVPTGADGTPADFEVLATAPARLWDKDEQPSRYRPAAQGDLEWFAEAVFGRADEDAVRRLAHNHAVLGSFTRGGTVFTTGGTDWAYGLAGGDPVVQQVTRNVLDRLGRPRPD</sequence>